<dbReference type="STRING" id="1328760.A0A165IPG7"/>
<dbReference type="OMA" id="HRCPWAH"/>
<keyword evidence="4" id="KW-1185">Reference proteome</keyword>
<dbReference type="Gene3D" id="3.40.30.10">
    <property type="entry name" value="Glutaredoxin"/>
    <property type="match status" value="1"/>
</dbReference>
<protein>
    <submittedName>
        <fullName evidence="3">Thioredoxin-like protein</fullName>
    </submittedName>
</protein>
<name>A0A165IPG7_XYLHT</name>
<dbReference type="InterPro" id="IPR040079">
    <property type="entry name" value="Glutathione_S-Trfase"/>
</dbReference>
<dbReference type="EMBL" id="KV407455">
    <property type="protein sequence ID" value="KZF25190.1"/>
    <property type="molecule type" value="Genomic_DNA"/>
</dbReference>
<evidence type="ECO:0000313" key="4">
    <source>
        <dbReference type="Proteomes" id="UP000076632"/>
    </source>
</evidence>
<proteinExistence type="predicted"/>
<dbReference type="Gene3D" id="1.20.1050.10">
    <property type="match status" value="1"/>
</dbReference>
<dbReference type="Pfam" id="PF13409">
    <property type="entry name" value="GST_N_2"/>
    <property type="match status" value="1"/>
</dbReference>
<dbReference type="InterPro" id="IPR036249">
    <property type="entry name" value="Thioredoxin-like_sf"/>
</dbReference>
<dbReference type="GO" id="GO:0005737">
    <property type="term" value="C:cytoplasm"/>
    <property type="evidence" value="ECO:0007669"/>
    <property type="project" value="TreeGrafter"/>
</dbReference>
<dbReference type="CDD" id="cd00570">
    <property type="entry name" value="GST_N_family"/>
    <property type="match status" value="1"/>
</dbReference>
<dbReference type="PANTHER" id="PTHR43968:SF8">
    <property type="entry name" value="S-TRANSFERASE, PUTATIVE (AFU_ORTHOLOGUE AFUA_2G00590)-RELATED"/>
    <property type="match status" value="1"/>
</dbReference>
<evidence type="ECO:0000259" key="2">
    <source>
        <dbReference type="PROSITE" id="PS50405"/>
    </source>
</evidence>
<dbReference type="PROSITE" id="PS50405">
    <property type="entry name" value="GST_CTER"/>
    <property type="match status" value="1"/>
</dbReference>
<gene>
    <name evidence="3" type="ORF">L228DRAFT_265665</name>
</gene>
<dbReference type="AlphaFoldDB" id="A0A165IPG7"/>
<organism evidence="3 4">
    <name type="scientific">Xylona heveae (strain CBS 132557 / TC161)</name>
    <dbReference type="NCBI Taxonomy" id="1328760"/>
    <lineage>
        <taxon>Eukaryota</taxon>
        <taxon>Fungi</taxon>
        <taxon>Dikarya</taxon>
        <taxon>Ascomycota</taxon>
        <taxon>Pezizomycotina</taxon>
        <taxon>Xylonomycetes</taxon>
        <taxon>Xylonales</taxon>
        <taxon>Xylonaceae</taxon>
        <taxon>Xylona</taxon>
    </lineage>
</organism>
<dbReference type="InterPro" id="IPR036282">
    <property type="entry name" value="Glutathione-S-Trfase_C_sf"/>
</dbReference>
<dbReference type="SUPFAM" id="SSF47616">
    <property type="entry name" value="GST C-terminal domain-like"/>
    <property type="match status" value="1"/>
</dbReference>
<dbReference type="InterPro" id="IPR050983">
    <property type="entry name" value="GST_Omega/HSP26"/>
</dbReference>
<dbReference type="OrthoDB" id="2309723at2759"/>
<dbReference type="SFLD" id="SFLDS00019">
    <property type="entry name" value="Glutathione_Transferase_(cytos"/>
    <property type="match status" value="1"/>
</dbReference>
<dbReference type="SFLD" id="SFLDG00358">
    <property type="entry name" value="Main_(cytGST)"/>
    <property type="match status" value="1"/>
</dbReference>
<dbReference type="InterPro" id="IPR004045">
    <property type="entry name" value="Glutathione_S-Trfase_N"/>
</dbReference>
<dbReference type="InterPro" id="IPR010987">
    <property type="entry name" value="Glutathione-S-Trfase_C-like"/>
</dbReference>
<dbReference type="SUPFAM" id="SSF52833">
    <property type="entry name" value="Thioredoxin-like"/>
    <property type="match status" value="1"/>
</dbReference>
<feature type="domain" description="GST C-terminal" evidence="2">
    <location>
        <begin position="110"/>
        <end position="243"/>
    </location>
</feature>
<dbReference type="PANTHER" id="PTHR43968">
    <property type="match status" value="1"/>
</dbReference>
<dbReference type="PROSITE" id="PS50404">
    <property type="entry name" value="GST_NTER"/>
    <property type="match status" value="1"/>
</dbReference>
<dbReference type="RefSeq" id="XP_018190745.1">
    <property type="nucleotide sequence ID" value="XM_018334744.1"/>
</dbReference>
<dbReference type="InParanoid" id="A0A165IPG7"/>
<accession>A0A165IPG7</accession>
<dbReference type="GeneID" id="28899881"/>
<dbReference type="Proteomes" id="UP000076632">
    <property type="component" value="Unassembled WGS sequence"/>
</dbReference>
<feature type="domain" description="GST N-terminal" evidence="1">
    <location>
        <begin position="15"/>
        <end position="100"/>
    </location>
</feature>
<evidence type="ECO:0000259" key="1">
    <source>
        <dbReference type="PROSITE" id="PS50404"/>
    </source>
</evidence>
<reference evidence="3 4" key="1">
    <citation type="journal article" date="2016" name="Fungal Biol.">
        <title>The genome of Xylona heveae provides a window into fungal endophytism.</title>
        <authorList>
            <person name="Gazis R."/>
            <person name="Kuo A."/>
            <person name="Riley R."/>
            <person name="LaButti K."/>
            <person name="Lipzen A."/>
            <person name="Lin J."/>
            <person name="Amirebrahimi M."/>
            <person name="Hesse C.N."/>
            <person name="Spatafora J.W."/>
            <person name="Henrissat B."/>
            <person name="Hainaut M."/>
            <person name="Grigoriev I.V."/>
            <person name="Hibbett D.S."/>
        </authorList>
    </citation>
    <scope>NUCLEOTIDE SEQUENCE [LARGE SCALE GENOMIC DNA]</scope>
    <source>
        <strain evidence="3 4">TC161</strain>
    </source>
</reference>
<evidence type="ECO:0000313" key="3">
    <source>
        <dbReference type="EMBL" id="KZF25190.1"/>
    </source>
</evidence>
<sequence length="248" mass="27295">MSAAKTTATATAVAPKIILYTNHLCPWAHRAHIALKALELPYEEVIIDLSKPREEWYLKEINPRGLVPAIKFSNGVIQDEVITESGIVAQFLADIRPPQLLPPSFSSPTAALFRARVSFFVDTFVSKVWSLAFSAVRTSDAAEKEQISARIFEAVSKEIEPLLKDAAPFFGGSDKLTLAEVQTGSLLLRVLAFSNDDILPAALKTSLNNLPNFGKWSKATVAQEAVNYIWNPDLVLTNMKKKFAPAQK</sequence>